<dbReference type="Pfam" id="PF08442">
    <property type="entry name" value="ATP-grasp_2"/>
    <property type="match status" value="1"/>
</dbReference>
<dbReference type="GO" id="GO:0046872">
    <property type="term" value="F:metal ion binding"/>
    <property type="evidence" value="ECO:0007669"/>
    <property type="project" value="UniProtKB-KW"/>
</dbReference>
<evidence type="ECO:0000256" key="3">
    <source>
        <dbReference type="ARBA" id="ARBA00022598"/>
    </source>
</evidence>
<dbReference type="InterPro" id="IPR016102">
    <property type="entry name" value="Succinyl-CoA_synth-like"/>
</dbReference>
<dbReference type="PROSITE" id="PS01217">
    <property type="entry name" value="SUCCINYL_COA_LIG_3"/>
    <property type="match status" value="1"/>
</dbReference>
<name>A0A1W1CJA4_9ZZZZ</name>
<evidence type="ECO:0000256" key="4">
    <source>
        <dbReference type="ARBA" id="ARBA00022723"/>
    </source>
</evidence>
<dbReference type="InterPro" id="IPR013650">
    <property type="entry name" value="ATP-grasp_succ-CoA_synth-type"/>
</dbReference>
<dbReference type="PROSITE" id="PS50975">
    <property type="entry name" value="ATP_GRASP"/>
    <property type="match status" value="1"/>
</dbReference>
<proteinExistence type="inferred from homology"/>
<keyword evidence="3 8" id="KW-0436">Ligase</keyword>
<sequence>MNVHEYQAKQIFAEYGVPTPKGIMAETVDAAVEAAKELGGPIWVVKAQIHAGGRGLGGGVKLAKSLDEVRELADEILGMTLVTHQTGPEGKLVQKLYIEDGADIKDEFYLSVVLDRKLEMPLIMASTEGGMNIEDVAEKTPEKIITVPVDPTIGFQGFHGRELAFGLGITDKGEQKNIITFAQKLYKLYMDKDAEMIEINPLVRTGSGEFLALDGKMGFDNSALYRQPEIAAMRDLSEEDPDEVEAAKYGLSYVALDGEIGCMVNGAGLAMGTMDTINHMGGTPANFLDVGGSANAETVSKGFEIILKNPNVKAIFVNIFGGIVRCDRIANGIIEATKITDVNVPVVVRLDGTNAPEAAEILKNAHIANLIVADDLGDGAAKAVAAAKGEI</sequence>
<dbReference type="InterPro" id="IPR005809">
    <property type="entry name" value="Succ_CoA_ligase-like_bsu"/>
</dbReference>
<keyword evidence="2" id="KW-0816">Tricarboxylic acid cycle</keyword>
<dbReference type="PANTHER" id="PTHR11815:SF10">
    <property type="entry name" value="SUCCINATE--COA LIGASE [GDP-FORMING] SUBUNIT BETA, MITOCHONDRIAL"/>
    <property type="match status" value="1"/>
</dbReference>
<dbReference type="GO" id="GO:0006099">
    <property type="term" value="P:tricarboxylic acid cycle"/>
    <property type="evidence" value="ECO:0007669"/>
    <property type="project" value="UniProtKB-KW"/>
</dbReference>
<dbReference type="GO" id="GO:0005829">
    <property type="term" value="C:cytosol"/>
    <property type="evidence" value="ECO:0007669"/>
    <property type="project" value="TreeGrafter"/>
</dbReference>
<keyword evidence="5" id="KW-0547">Nucleotide-binding</keyword>
<accession>A0A1W1CJA4</accession>
<dbReference type="HAMAP" id="MF_00558">
    <property type="entry name" value="Succ_CoA_beta"/>
    <property type="match status" value="1"/>
</dbReference>
<dbReference type="InterPro" id="IPR013815">
    <property type="entry name" value="ATP_grasp_subdomain_1"/>
</dbReference>
<dbReference type="NCBIfam" id="NF001913">
    <property type="entry name" value="PRK00696.1"/>
    <property type="match status" value="1"/>
</dbReference>
<evidence type="ECO:0000256" key="6">
    <source>
        <dbReference type="ARBA" id="ARBA00022842"/>
    </source>
</evidence>
<dbReference type="SUPFAM" id="SSF56059">
    <property type="entry name" value="Glutathione synthetase ATP-binding domain-like"/>
    <property type="match status" value="1"/>
</dbReference>
<dbReference type="GO" id="GO:0004775">
    <property type="term" value="F:succinate-CoA ligase (ADP-forming) activity"/>
    <property type="evidence" value="ECO:0007669"/>
    <property type="project" value="UniProtKB-EC"/>
</dbReference>
<keyword evidence="6" id="KW-0460">Magnesium</keyword>
<dbReference type="GO" id="GO:0042709">
    <property type="term" value="C:succinate-CoA ligase complex"/>
    <property type="evidence" value="ECO:0007669"/>
    <property type="project" value="TreeGrafter"/>
</dbReference>
<protein>
    <submittedName>
        <fullName evidence="8">Succinyl-CoA ligase [ADP-forming] beta chain</fullName>
        <ecNumber evidence="8">6.2.1.5</ecNumber>
    </submittedName>
</protein>
<dbReference type="GO" id="GO:0006104">
    <property type="term" value="P:succinyl-CoA metabolic process"/>
    <property type="evidence" value="ECO:0007669"/>
    <property type="project" value="TreeGrafter"/>
</dbReference>
<dbReference type="InterPro" id="IPR011761">
    <property type="entry name" value="ATP-grasp"/>
</dbReference>
<dbReference type="EMBL" id="FPHL01000043">
    <property type="protein sequence ID" value="SFV65980.1"/>
    <property type="molecule type" value="Genomic_DNA"/>
</dbReference>
<evidence type="ECO:0000256" key="2">
    <source>
        <dbReference type="ARBA" id="ARBA00022532"/>
    </source>
</evidence>
<keyword evidence="4" id="KW-0479">Metal-binding</keyword>
<feature type="domain" description="ATP-grasp" evidence="7">
    <location>
        <begin position="9"/>
        <end position="56"/>
    </location>
</feature>
<gene>
    <name evidence="8" type="ORF">MNB_SV-10-253</name>
</gene>
<dbReference type="InterPro" id="IPR005811">
    <property type="entry name" value="SUCC_ACL_C"/>
</dbReference>
<reference evidence="8" key="1">
    <citation type="submission" date="2016-10" db="EMBL/GenBank/DDBJ databases">
        <authorList>
            <person name="de Groot N.N."/>
        </authorList>
    </citation>
    <scope>NUCLEOTIDE SEQUENCE</scope>
</reference>
<evidence type="ECO:0000256" key="1">
    <source>
        <dbReference type="ARBA" id="ARBA00001946"/>
    </source>
</evidence>
<organism evidence="8">
    <name type="scientific">hydrothermal vent metagenome</name>
    <dbReference type="NCBI Taxonomy" id="652676"/>
    <lineage>
        <taxon>unclassified sequences</taxon>
        <taxon>metagenomes</taxon>
        <taxon>ecological metagenomes</taxon>
    </lineage>
</organism>
<dbReference type="AlphaFoldDB" id="A0A1W1CJA4"/>
<dbReference type="PIRSF" id="PIRSF001554">
    <property type="entry name" value="SucCS_beta"/>
    <property type="match status" value="1"/>
</dbReference>
<dbReference type="FunFam" id="3.30.1490.20:FF:000002">
    <property type="entry name" value="Succinate--CoA ligase [ADP-forming] subunit beta"/>
    <property type="match status" value="1"/>
</dbReference>
<dbReference type="NCBIfam" id="TIGR01016">
    <property type="entry name" value="sucCoAbeta"/>
    <property type="match status" value="1"/>
</dbReference>
<dbReference type="Gene3D" id="3.40.50.261">
    <property type="entry name" value="Succinyl-CoA synthetase domains"/>
    <property type="match status" value="1"/>
</dbReference>
<dbReference type="FunFam" id="3.30.470.20:FF:000002">
    <property type="entry name" value="Succinate--CoA ligase [ADP-forming] subunit beta"/>
    <property type="match status" value="1"/>
</dbReference>
<evidence type="ECO:0000259" key="7">
    <source>
        <dbReference type="PROSITE" id="PS50975"/>
    </source>
</evidence>
<evidence type="ECO:0000256" key="5">
    <source>
        <dbReference type="ARBA" id="ARBA00022741"/>
    </source>
</evidence>
<dbReference type="PANTHER" id="PTHR11815">
    <property type="entry name" value="SUCCINYL-COA SYNTHETASE BETA CHAIN"/>
    <property type="match status" value="1"/>
</dbReference>
<dbReference type="EC" id="6.2.1.5" evidence="8"/>
<dbReference type="FunFam" id="3.40.50.261:FF:000001">
    <property type="entry name" value="Succinate--CoA ligase [ADP-forming] subunit beta"/>
    <property type="match status" value="1"/>
</dbReference>
<dbReference type="Pfam" id="PF00549">
    <property type="entry name" value="Ligase_CoA"/>
    <property type="match status" value="1"/>
</dbReference>
<dbReference type="GO" id="GO:0005524">
    <property type="term" value="F:ATP binding"/>
    <property type="evidence" value="ECO:0007669"/>
    <property type="project" value="InterPro"/>
</dbReference>
<dbReference type="InterPro" id="IPR017866">
    <property type="entry name" value="Succ-CoA_synthase_bsu_CS"/>
</dbReference>
<evidence type="ECO:0000313" key="8">
    <source>
        <dbReference type="EMBL" id="SFV65980.1"/>
    </source>
</evidence>
<dbReference type="Gene3D" id="3.30.470.20">
    <property type="entry name" value="ATP-grasp fold, B domain"/>
    <property type="match status" value="1"/>
</dbReference>
<dbReference type="Gene3D" id="3.30.1490.20">
    <property type="entry name" value="ATP-grasp fold, A domain"/>
    <property type="match status" value="1"/>
</dbReference>
<comment type="cofactor">
    <cofactor evidence="1">
        <name>Mg(2+)</name>
        <dbReference type="ChEBI" id="CHEBI:18420"/>
    </cofactor>
</comment>
<dbReference type="SUPFAM" id="SSF52210">
    <property type="entry name" value="Succinyl-CoA synthetase domains"/>
    <property type="match status" value="1"/>
</dbReference>